<dbReference type="Proteomes" id="UP000013827">
    <property type="component" value="Unassembled WGS sequence"/>
</dbReference>
<dbReference type="EnsemblProtists" id="EOD09550">
    <property type="protein sequence ID" value="EOD09550"/>
    <property type="gene ID" value="EMIHUDRAFT_198043"/>
</dbReference>
<evidence type="ECO:0000313" key="1">
    <source>
        <dbReference type="EnsemblProtists" id="EOD09550"/>
    </source>
</evidence>
<protein>
    <submittedName>
        <fullName evidence="1">Uncharacterized protein</fullName>
    </submittedName>
</protein>
<name>A0A0D3IE65_EMIH1</name>
<reference evidence="1" key="2">
    <citation type="submission" date="2024-10" db="UniProtKB">
        <authorList>
            <consortium name="EnsemblProtists"/>
        </authorList>
    </citation>
    <scope>IDENTIFICATION</scope>
</reference>
<organism evidence="1 2">
    <name type="scientific">Emiliania huxleyi (strain CCMP1516)</name>
    <dbReference type="NCBI Taxonomy" id="280463"/>
    <lineage>
        <taxon>Eukaryota</taxon>
        <taxon>Haptista</taxon>
        <taxon>Haptophyta</taxon>
        <taxon>Prymnesiophyceae</taxon>
        <taxon>Isochrysidales</taxon>
        <taxon>Noelaerhabdaceae</taxon>
        <taxon>Emiliania</taxon>
    </lineage>
</organism>
<reference evidence="2" key="1">
    <citation type="journal article" date="2013" name="Nature">
        <title>Pan genome of the phytoplankton Emiliania underpins its global distribution.</title>
        <authorList>
            <person name="Read B.A."/>
            <person name="Kegel J."/>
            <person name="Klute M.J."/>
            <person name="Kuo A."/>
            <person name="Lefebvre S.C."/>
            <person name="Maumus F."/>
            <person name="Mayer C."/>
            <person name="Miller J."/>
            <person name="Monier A."/>
            <person name="Salamov A."/>
            <person name="Young J."/>
            <person name="Aguilar M."/>
            <person name="Claverie J.M."/>
            <person name="Frickenhaus S."/>
            <person name="Gonzalez K."/>
            <person name="Herman E.K."/>
            <person name="Lin Y.C."/>
            <person name="Napier J."/>
            <person name="Ogata H."/>
            <person name="Sarno A.F."/>
            <person name="Shmutz J."/>
            <person name="Schroeder D."/>
            <person name="de Vargas C."/>
            <person name="Verret F."/>
            <person name="von Dassow P."/>
            <person name="Valentin K."/>
            <person name="Van de Peer Y."/>
            <person name="Wheeler G."/>
            <person name="Dacks J.B."/>
            <person name="Delwiche C.F."/>
            <person name="Dyhrman S.T."/>
            <person name="Glockner G."/>
            <person name="John U."/>
            <person name="Richards T."/>
            <person name="Worden A.Z."/>
            <person name="Zhang X."/>
            <person name="Grigoriev I.V."/>
            <person name="Allen A.E."/>
            <person name="Bidle K."/>
            <person name="Borodovsky M."/>
            <person name="Bowler C."/>
            <person name="Brownlee C."/>
            <person name="Cock J.M."/>
            <person name="Elias M."/>
            <person name="Gladyshev V.N."/>
            <person name="Groth M."/>
            <person name="Guda C."/>
            <person name="Hadaegh A."/>
            <person name="Iglesias-Rodriguez M.D."/>
            <person name="Jenkins J."/>
            <person name="Jones B.M."/>
            <person name="Lawson T."/>
            <person name="Leese F."/>
            <person name="Lindquist E."/>
            <person name="Lobanov A."/>
            <person name="Lomsadze A."/>
            <person name="Malik S.B."/>
            <person name="Marsh M.E."/>
            <person name="Mackinder L."/>
            <person name="Mock T."/>
            <person name="Mueller-Roeber B."/>
            <person name="Pagarete A."/>
            <person name="Parker M."/>
            <person name="Probert I."/>
            <person name="Quesneville H."/>
            <person name="Raines C."/>
            <person name="Rensing S.A."/>
            <person name="Riano-Pachon D.M."/>
            <person name="Richier S."/>
            <person name="Rokitta S."/>
            <person name="Shiraiwa Y."/>
            <person name="Soanes D.M."/>
            <person name="van der Giezen M."/>
            <person name="Wahlund T.M."/>
            <person name="Williams B."/>
            <person name="Wilson W."/>
            <person name="Wolfe G."/>
            <person name="Wurch L.L."/>
        </authorList>
    </citation>
    <scope>NUCLEOTIDE SEQUENCE</scope>
</reference>
<sequence length="346" mass="39495">MWQQPLPPEAEPASQSVTQLMFFATHTLGEVDVRLYRHYARQLSQSRGPAMSTQMWVLLYQENMEDVRILSGESASIGAGVCAWGYGAIRRAFPALASSASAASRVYLGNSSEERNFKRYWWVHASLLLWNQTFGYGFPLLEYYWRIEPDVVYTKSWADLVAYAAADKSDLVLPKYVSQEDSPSYVHWRAHELLLSTLPQRERVFSLVSLGRYSRLFLRLMAESWAAGVSGYEEITLPARCLPRNRCKRTSFTALAHRRLANSTSHLSTSFFRYNPCWKCDSFLRAAVAYNSRQQLWHPVKSRECWADYLDATSSGTQEVALGPAKATHSHMAEARKEWSESCRDA</sequence>
<evidence type="ECO:0000313" key="2">
    <source>
        <dbReference type="Proteomes" id="UP000013827"/>
    </source>
</evidence>
<dbReference type="PaxDb" id="2903-EOD09550"/>
<dbReference type="GeneID" id="17255715"/>
<dbReference type="KEGG" id="ehx:EMIHUDRAFT_198043"/>
<dbReference type="HOGENOM" id="CLU_802751_0_0_1"/>
<keyword evidence="2" id="KW-1185">Reference proteome</keyword>
<dbReference type="RefSeq" id="XP_005761979.1">
    <property type="nucleotide sequence ID" value="XM_005761922.1"/>
</dbReference>
<dbReference type="AlphaFoldDB" id="A0A0D3IE65"/>
<proteinExistence type="predicted"/>
<accession>A0A0D3IE65</accession>